<dbReference type="AlphaFoldDB" id="C1FHI7"/>
<feature type="repeat" description="RCC1" evidence="2">
    <location>
        <begin position="470"/>
        <end position="549"/>
    </location>
</feature>
<dbReference type="EMBL" id="CP001576">
    <property type="protein sequence ID" value="ACO69828.1"/>
    <property type="molecule type" value="Genomic_DNA"/>
</dbReference>
<keyword evidence="1" id="KW-0677">Repeat</keyword>
<dbReference type="InParanoid" id="C1FHI7"/>
<dbReference type="InterPro" id="IPR000408">
    <property type="entry name" value="Reg_chr_condens"/>
</dbReference>
<evidence type="ECO:0000256" key="2">
    <source>
        <dbReference type="PROSITE-ProRule" id="PRU00235"/>
    </source>
</evidence>
<dbReference type="InterPro" id="IPR001810">
    <property type="entry name" value="F-box_dom"/>
</dbReference>
<evidence type="ECO:0000313" key="6">
    <source>
        <dbReference type="Proteomes" id="UP000002009"/>
    </source>
</evidence>
<reference evidence="5 6" key="1">
    <citation type="journal article" date="2009" name="Science">
        <title>Green evolution and dynamic adaptations revealed by genomes of the marine picoeukaryotes Micromonas.</title>
        <authorList>
            <person name="Worden A.Z."/>
            <person name="Lee J.H."/>
            <person name="Mock T."/>
            <person name="Rouze P."/>
            <person name="Simmons M.P."/>
            <person name="Aerts A.L."/>
            <person name="Allen A.E."/>
            <person name="Cuvelier M.L."/>
            <person name="Derelle E."/>
            <person name="Everett M.V."/>
            <person name="Foulon E."/>
            <person name="Grimwood J."/>
            <person name="Gundlach H."/>
            <person name="Henrissat B."/>
            <person name="Napoli C."/>
            <person name="McDonald S.M."/>
            <person name="Parker M.S."/>
            <person name="Rombauts S."/>
            <person name="Salamov A."/>
            <person name="Von Dassow P."/>
            <person name="Badger J.H."/>
            <person name="Coutinho P.M."/>
            <person name="Demir E."/>
            <person name="Dubchak I."/>
            <person name="Gentemann C."/>
            <person name="Eikrem W."/>
            <person name="Gready J.E."/>
            <person name="John U."/>
            <person name="Lanier W."/>
            <person name="Lindquist E.A."/>
            <person name="Lucas S."/>
            <person name="Mayer K.F."/>
            <person name="Moreau H."/>
            <person name="Not F."/>
            <person name="Otillar R."/>
            <person name="Panaud O."/>
            <person name="Pangilinan J."/>
            <person name="Paulsen I."/>
            <person name="Piegu B."/>
            <person name="Poliakov A."/>
            <person name="Robbens S."/>
            <person name="Schmutz J."/>
            <person name="Toulza E."/>
            <person name="Wyss T."/>
            <person name="Zelensky A."/>
            <person name="Zhou K."/>
            <person name="Armbrust E.V."/>
            <person name="Bhattacharya D."/>
            <person name="Goodenough U.W."/>
            <person name="Van de Peer Y."/>
            <person name="Grigoriev I.V."/>
        </authorList>
    </citation>
    <scope>NUCLEOTIDE SEQUENCE [LARGE SCALE GENOMIC DNA]</scope>
    <source>
        <strain evidence="6">RCC299 / NOUM17</strain>
    </source>
</reference>
<dbReference type="eggNOG" id="KOG1426">
    <property type="taxonomic scope" value="Eukaryota"/>
</dbReference>
<dbReference type="PANTHER" id="PTHR22870:SF408">
    <property type="entry name" value="OS09G0560450 PROTEIN"/>
    <property type="match status" value="1"/>
</dbReference>
<feature type="repeat" description="RCC1" evidence="2">
    <location>
        <begin position="245"/>
        <end position="353"/>
    </location>
</feature>
<sequence length="699" mass="74578">MSSLVDLPEHVALRVLSRLDSRDLRSLGASCRAFRERMHHDGLSLVEAGAAEAVAARYPWLGSPRENETWLSLLRFAEHAELAGLPSMTAAQDTTVIVDARGAVHVWGPVVDGESSAPTERDGEAPTELTKLGELWPVCTGRALTAAAGRCFNVAAGVGSSPLTVLRNKDGIDMEIGWYNRSADADSPASASGRPPLSRTSSSERFDTPGLVRLMTPPRRGAFGGQRVVSVAVGTLHAIAATESGRVYTWGGDAKGQLGHGSIRDSVALSRLSLGGSPGGSGGTPGRARRDRRRSESPRGGGSPRSNSPAIGAAAAADEREQWSRPREVSELFGHKVVGVAASGDTSAAFTASGSMYTWGCGRFGKLGLGDNMNRDVPTRVALVPIHQSPSTLGSVSVPSTPHSRSVSPFVFPGAMSDTEDEDDGDGSDGSSDASGQCNANVTPMSDPNYGKVVGVWFGAAHGLAITARGDLWSWGDDSHDQLGRFREGDERTWRQRACHPGRVQVDWHLLDASVVVDGYFDGPLNDPPDIRFVSAAGGERHSVACDSEGRVWIAGVGDGAGDPRMLYQNDDDDPTLHREGMSLMRTRMMWESIDPRLRPSDDEKYPRVVSVAAGNNHTVLMTDCGDIWSWGDPTYGQLGPVPVAKIGPDDDPIQVDLLDEIGVTIPLAPLARACFDRPFDPNCRESASCWNFKRDLRS</sequence>
<feature type="repeat" description="RCC1" evidence="2">
    <location>
        <begin position="354"/>
        <end position="381"/>
    </location>
</feature>
<evidence type="ECO:0000313" key="5">
    <source>
        <dbReference type="EMBL" id="ACO69828.1"/>
    </source>
</evidence>
<dbReference type="InterPro" id="IPR051210">
    <property type="entry name" value="Ub_ligase/GEF_domain"/>
</dbReference>
<dbReference type="InterPro" id="IPR009091">
    <property type="entry name" value="RCC1/BLIP-II"/>
</dbReference>
<dbReference type="SUPFAM" id="SSF50985">
    <property type="entry name" value="RCC1/BLIP-II"/>
    <property type="match status" value="2"/>
</dbReference>
<gene>
    <name evidence="5" type="ORF">MICPUN_102810</name>
</gene>
<dbReference type="OrthoDB" id="70707at2759"/>
<dbReference type="Gene3D" id="2.130.10.30">
    <property type="entry name" value="Regulator of chromosome condensation 1/beta-lactamase-inhibitor protein II"/>
    <property type="match status" value="3"/>
</dbReference>
<dbReference type="CDD" id="cd09917">
    <property type="entry name" value="F-box_SF"/>
    <property type="match status" value="1"/>
</dbReference>
<feature type="region of interest" description="Disordered" evidence="3">
    <location>
        <begin position="271"/>
        <end position="327"/>
    </location>
</feature>
<feature type="region of interest" description="Disordered" evidence="3">
    <location>
        <begin position="390"/>
        <end position="445"/>
    </location>
</feature>
<feature type="compositionally biased region" description="Basic and acidic residues" evidence="3">
    <location>
        <begin position="317"/>
        <end position="327"/>
    </location>
</feature>
<dbReference type="Proteomes" id="UP000002009">
    <property type="component" value="Chromosome 10"/>
</dbReference>
<dbReference type="PROSITE" id="PS50012">
    <property type="entry name" value="RCC1_3"/>
    <property type="match status" value="3"/>
</dbReference>
<dbReference type="PROSITE" id="PS50181">
    <property type="entry name" value="FBOX"/>
    <property type="match status" value="1"/>
</dbReference>
<dbReference type="PROSITE" id="PS00626">
    <property type="entry name" value="RCC1_2"/>
    <property type="match status" value="1"/>
</dbReference>
<feature type="compositionally biased region" description="Low complexity" evidence="3">
    <location>
        <begin position="304"/>
        <end position="316"/>
    </location>
</feature>
<organism evidence="5 6">
    <name type="scientific">Micromonas commoda (strain RCC299 / NOUM17 / CCMP2709)</name>
    <name type="common">Picoplanktonic green alga</name>
    <dbReference type="NCBI Taxonomy" id="296587"/>
    <lineage>
        <taxon>Eukaryota</taxon>
        <taxon>Viridiplantae</taxon>
        <taxon>Chlorophyta</taxon>
        <taxon>Mamiellophyceae</taxon>
        <taxon>Mamiellales</taxon>
        <taxon>Mamiellaceae</taxon>
        <taxon>Micromonas</taxon>
    </lineage>
</organism>
<dbReference type="PANTHER" id="PTHR22870">
    <property type="entry name" value="REGULATOR OF CHROMOSOME CONDENSATION"/>
    <property type="match status" value="1"/>
</dbReference>
<evidence type="ECO:0000256" key="1">
    <source>
        <dbReference type="ARBA" id="ARBA00022737"/>
    </source>
</evidence>
<dbReference type="RefSeq" id="XP_002508570.1">
    <property type="nucleotide sequence ID" value="XM_002508524.1"/>
</dbReference>
<dbReference type="InterPro" id="IPR036047">
    <property type="entry name" value="F-box-like_dom_sf"/>
</dbReference>
<keyword evidence="6" id="KW-1185">Reference proteome</keyword>
<dbReference type="KEGG" id="mis:MICPUN_102810"/>
<dbReference type="SUPFAM" id="SSF81383">
    <property type="entry name" value="F-box domain"/>
    <property type="match status" value="1"/>
</dbReference>
<name>C1FHI7_MICCC</name>
<dbReference type="GeneID" id="8247126"/>
<feature type="domain" description="F-box" evidence="4">
    <location>
        <begin position="1"/>
        <end position="41"/>
    </location>
</feature>
<dbReference type="Pfam" id="PF12937">
    <property type="entry name" value="F-box-like"/>
    <property type="match status" value="1"/>
</dbReference>
<evidence type="ECO:0000256" key="3">
    <source>
        <dbReference type="SAM" id="MobiDB-lite"/>
    </source>
</evidence>
<evidence type="ECO:0000259" key="4">
    <source>
        <dbReference type="PROSITE" id="PS50181"/>
    </source>
</evidence>
<dbReference type="Pfam" id="PF13540">
    <property type="entry name" value="RCC1_2"/>
    <property type="match status" value="2"/>
</dbReference>
<feature type="compositionally biased region" description="Gly residues" evidence="3">
    <location>
        <begin position="276"/>
        <end position="285"/>
    </location>
</feature>
<protein>
    <recommendedName>
        <fullName evidence="4">F-box domain-containing protein</fullName>
    </recommendedName>
</protein>
<feature type="compositionally biased region" description="Polar residues" evidence="3">
    <location>
        <begin position="390"/>
        <end position="407"/>
    </location>
</feature>
<dbReference type="PRINTS" id="PR00633">
    <property type="entry name" value="RCCNDNSATION"/>
</dbReference>
<feature type="region of interest" description="Disordered" evidence="3">
    <location>
        <begin position="183"/>
        <end position="218"/>
    </location>
</feature>
<feature type="compositionally biased region" description="Acidic residues" evidence="3">
    <location>
        <begin position="418"/>
        <end position="427"/>
    </location>
</feature>
<accession>C1FHI7</accession>
<dbReference type="Pfam" id="PF00415">
    <property type="entry name" value="RCC1"/>
    <property type="match status" value="1"/>
</dbReference>
<proteinExistence type="predicted"/>